<dbReference type="EMBL" id="CAMGYJ010000004">
    <property type="protein sequence ID" value="CAI0398477.1"/>
    <property type="molecule type" value="Genomic_DNA"/>
</dbReference>
<reference evidence="1" key="1">
    <citation type="submission" date="2022-08" db="EMBL/GenBank/DDBJ databases">
        <authorList>
            <person name="Gutierrez-Valencia J."/>
        </authorList>
    </citation>
    <scope>NUCLEOTIDE SEQUENCE</scope>
</reference>
<sequence>MDLFHLPPLPCRPTRPSRRALFTQMRRSAVEPNHVTFTILLSTCADFPAEGRQVLRSHDPLLRAKTGAGSA</sequence>
<keyword evidence="2" id="KW-1185">Reference proteome</keyword>
<proteinExistence type="predicted"/>
<protein>
    <submittedName>
        <fullName evidence="1">Uncharacterized protein</fullName>
    </submittedName>
</protein>
<organism evidence="1 2">
    <name type="scientific">Linum tenue</name>
    <dbReference type="NCBI Taxonomy" id="586396"/>
    <lineage>
        <taxon>Eukaryota</taxon>
        <taxon>Viridiplantae</taxon>
        <taxon>Streptophyta</taxon>
        <taxon>Embryophyta</taxon>
        <taxon>Tracheophyta</taxon>
        <taxon>Spermatophyta</taxon>
        <taxon>Magnoliopsida</taxon>
        <taxon>eudicotyledons</taxon>
        <taxon>Gunneridae</taxon>
        <taxon>Pentapetalae</taxon>
        <taxon>rosids</taxon>
        <taxon>fabids</taxon>
        <taxon>Malpighiales</taxon>
        <taxon>Linaceae</taxon>
        <taxon>Linum</taxon>
    </lineage>
</organism>
<dbReference type="Proteomes" id="UP001154282">
    <property type="component" value="Unassembled WGS sequence"/>
</dbReference>
<name>A0AAV0ILN5_9ROSI</name>
<accession>A0AAV0ILN5</accession>
<gene>
    <name evidence="1" type="ORF">LITE_LOCUS9920</name>
</gene>
<evidence type="ECO:0000313" key="1">
    <source>
        <dbReference type="EMBL" id="CAI0398477.1"/>
    </source>
</evidence>
<comment type="caution">
    <text evidence="1">The sequence shown here is derived from an EMBL/GenBank/DDBJ whole genome shotgun (WGS) entry which is preliminary data.</text>
</comment>
<evidence type="ECO:0000313" key="2">
    <source>
        <dbReference type="Proteomes" id="UP001154282"/>
    </source>
</evidence>
<dbReference type="AlphaFoldDB" id="A0AAV0ILN5"/>